<sequence length="40" mass="4824">LKNVFRITHEKFKTWKTESSKIKKQKILPGYTEKEVDSTR</sequence>
<feature type="non-terminal residue" evidence="1">
    <location>
        <position position="1"/>
    </location>
</feature>
<protein>
    <submittedName>
        <fullName evidence="1">Uncharacterized protein</fullName>
    </submittedName>
</protein>
<comment type="caution">
    <text evidence="1">The sequence shown here is derived from an EMBL/GenBank/DDBJ whole genome shotgun (WGS) entry which is preliminary data.</text>
</comment>
<reference evidence="1" key="1">
    <citation type="journal article" date="2014" name="Front. Microbiol.">
        <title>High frequency of phylogenetically diverse reductive dehalogenase-homologous genes in deep subseafloor sedimentary metagenomes.</title>
        <authorList>
            <person name="Kawai M."/>
            <person name="Futagami T."/>
            <person name="Toyoda A."/>
            <person name="Takaki Y."/>
            <person name="Nishi S."/>
            <person name="Hori S."/>
            <person name="Arai W."/>
            <person name="Tsubouchi T."/>
            <person name="Morono Y."/>
            <person name="Uchiyama I."/>
            <person name="Ito T."/>
            <person name="Fujiyama A."/>
            <person name="Inagaki F."/>
            <person name="Takami H."/>
        </authorList>
    </citation>
    <scope>NUCLEOTIDE SEQUENCE</scope>
    <source>
        <strain evidence="1">Expedition CK06-06</strain>
    </source>
</reference>
<accession>X1LIY2</accession>
<gene>
    <name evidence="1" type="ORF">S06H3_21448</name>
</gene>
<dbReference type="AlphaFoldDB" id="X1LIY2"/>
<organism evidence="1">
    <name type="scientific">marine sediment metagenome</name>
    <dbReference type="NCBI Taxonomy" id="412755"/>
    <lineage>
        <taxon>unclassified sequences</taxon>
        <taxon>metagenomes</taxon>
        <taxon>ecological metagenomes</taxon>
    </lineage>
</organism>
<proteinExistence type="predicted"/>
<name>X1LIY2_9ZZZZ</name>
<evidence type="ECO:0000313" key="1">
    <source>
        <dbReference type="EMBL" id="GAI05801.1"/>
    </source>
</evidence>
<dbReference type="EMBL" id="BARV01011268">
    <property type="protein sequence ID" value="GAI05801.1"/>
    <property type="molecule type" value="Genomic_DNA"/>
</dbReference>